<keyword evidence="2" id="KW-1185">Reference proteome</keyword>
<accession>A0ABQ3USU4</accession>
<name>A0ABQ3USU4_9CHLR</name>
<reference evidence="1 2" key="1">
    <citation type="journal article" date="2021" name="Int. J. Syst. Evol. Microbiol.">
        <title>Reticulibacter mediterranei gen. nov., sp. nov., within the new family Reticulibacteraceae fam. nov., and Ktedonospora formicarum gen. nov., sp. nov., Ktedonobacter robiniae sp. nov., Dictyobacter formicarum sp. nov. and Dictyobacter arantiisoli sp. nov., belonging to the class Ktedonobacteria.</title>
        <authorList>
            <person name="Yabe S."/>
            <person name="Zheng Y."/>
            <person name="Wang C.M."/>
            <person name="Sakai Y."/>
            <person name="Abe K."/>
            <person name="Yokota A."/>
            <person name="Donadio S."/>
            <person name="Cavaletti L."/>
            <person name="Monciardini P."/>
        </authorList>
    </citation>
    <scope>NUCLEOTIDE SEQUENCE [LARGE SCALE GENOMIC DNA]</scope>
    <source>
        <strain evidence="1 2">SOSP1-30</strain>
    </source>
</reference>
<dbReference type="EMBL" id="BNJG01000002">
    <property type="protein sequence ID" value="GHO55809.1"/>
    <property type="molecule type" value="Genomic_DNA"/>
</dbReference>
<dbReference type="Proteomes" id="UP000654345">
    <property type="component" value="Unassembled WGS sequence"/>
</dbReference>
<organism evidence="1 2">
    <name type="scientific">Ktedonobacter robiniae</name>
    <dbReference type="NCBI Taxonomy" id="2778365"/>
    <lineage>
        <taxon>Bacteria</taxon>
        <taxon>Bacillati</taxon>
        <taxon>Chloroflexota</taxon>
        <taxon>Ktedonobacteria</taxon>
        <taxon>Ktedonobacterales</taxon>
        <taxon>Ktedonobacteraceae</taxon>
        <taxon>Ktedonobacter</taxon>
    </lineage>
</organism>
<evidence type="ECO:0000313" key="1">
    <source>
        <dbReference type="EMBL" id="GHO55809.1"/>
    </source>
</evidence>
<evidence type="ECO:0000313" key="2">
    <source>
        <dbReference type="Proteomes" id="UP000654345"/>
    </source>
</evidence>
<evidence type="ECO:0008006" key="3">
    <source>
        <dbReference type="Google" id="ProtNLM"/>
    </source>
</evidence>
<sequence>MALRRDPIQSVRDETVGLGELALDVGTLFVKEFFVKTNGLRWICMMLLAPVPWAQRVWALPFLTVCVGKKASDEQTE</sequence>
<proteinExistence type="predicted"/>
<protein>
    <recommendedName>
        <fullName evidence="3">DUF5652 domain-containing protein</fullName>
    </recommendedName>
</protein>
<gene>
    <name evidence="1" type="ORF">KSB_42840</name>
</gene>
<comment type="caution">
    <text evidence="1">The sequence shown here is derived from an EMBL/GenBank/DDBJ whole genome shotgun (WGS) entry which is preliminary data.</text>
</comment>